<name>A0A8H3XIV6_GIGMA</name>
<evidence type="ECO:0000313" key="2">
    <source>
        <dbReference type="EMBL" id="KAF0471629.1"/>
    </source>
</evidence>
<protein>
    <submittedName>
        <fullName evidence="2">Uncharacterized protein</fullName>
    </submittedName>
</protein>
<gene>
    <name evidence="2" type="ORF">F8M41_025170</name>
</gene>
<keyword evidence="1" id="KW-0472">Membrane</keyword>
<accession>A0A8H3XIV6</accession>
<dbReference type="PANTHER" id="PTHR34391">
    <property type="entry name" value="UPF0658 GOLGI APPARATUS MEMBRANE PROTEIN C1952.10C-RELATED"/>
    <property type="match status" value="1"/>
</dbReference>
<reference evidence="2 3" key="1">
    <citation type="journal article" date="2019" name="Environ. Microbiol.">
        <title>At the nexus of three kingdoms: the genome of the mycorrhizal fungus Gigaspora margarita provides insights into plant, endobacterial and fungal interactions.</title>
        <authorList>
            <person name="Venice F."/>
            <person name="Ghignone S."/>
            <person name="Salvioli di Fossalunga A."/>
            <person name="Amselem J."/>
            <person name="Novero M."/>
            <person name="Xianan X."/>
            <person name="Sedzielewska Toro K."/>
            <person name="Morin E."/>
            <person name="Lipzen A."/>
            <person name="Grigoriev I.V."/>
            <person name="Henrissat B."/>
            <person name="Martin F.M."/>
            <person name="Bonfante P."/>
        </authorList>
    </citation>
    <scope>NUCLEOTIDE SEQUENCE [LARGE SCALE GENOMIC DNA]</scope>
    <source>
        <strain evidence="2 3">BEG34</strain>
    </source>
</reference>
<evidence type="ECO:0000313" key="3">
    <source>
        <dbReference type="Proteomes" id="UP000439903"/>
    </source>
</evidence>
<evidence type="ECO:0000256" key="1">
    <source>
        <dbReference type="SAM" id="Phobius"/>
    </source>
</evidence>
<feature type="transmembrane region" description="Helical" evidence="1">
    <location>
        <begin position="321"/>
        <end position="344"/>
    </location>
</feature>
<feature type="transmembrane region" description="Helical" evidence="1">
    <location>
        <begin position="291"/>
        <end position="315"/>
    </location>
</feature>
<feature type="transmembrane region" description="Helical" evidence="1">
    <location>
        <begin position="182"/>
        <end position="203"/>
    </location>
</feature>
<keyword evidence="3" id="KW-1185">Reference proteome</keyword>
<organism evidence="2 3">
    <name type="scientific">Gigaspora margarita</name>
    <dbReference type="NCBI Taxonomy" id="4874"/>
    <lineage>
        <taxon>Eukaryota</taxon>
        <taxon>Fungi</taxon>
        <taxon>Fungi incertae sedis</taxon>
        <taxon>Mucoromycota</taxon>
        <taxon>Glomeromycotina</taxon>
        <taxon>Glomeromycetes</taxon>
        <taxon>Diversisporales</taxon>
        <taxon>Gigasporaceae</taxon>
        <taxon>Gigaspora</taxon>
    </lineage>
</organism>
<dbReference type="GO" id="GO:0005794">
    <property type="term" value="C:Golgi apparatus"/>
    <property type="evidence" value="ECO:0007669"/>
    <property type="project" value="TreeGrafter"/>
</dbReference>
<feature type="transmembrane region" description="Helical" evidence="1">
    <location>
        <begin position="21"/>
        <end position="44"/>
    </location>
</feature>
<keyword evidence="1" id="KW-1133">Transmembrane helix</keyword>
<dbReference type="EMBL" id="WTPW01000889">
    <property type="protein sequence ID" value="KAF0471629.1"/>
    <property type="molecule type" value="Genomic_DNA"/>
</dbReference>
<dbReference type="Proteomes" id="UP000439903">
    <property type="component" value="Unassembled WGS sequence"/>
</dbReference>
<dbReference type="PANTHER" id="PTHR34391:SF1">
    <property type="entry name" value="UPF0658 GOLGI APPARATUS MEMBRANE PROTEIN C1952.10C-RELATED"/>
    <property type="match status" value="1"/>
</dbReference>
<comment type="caution">
    <text evidence="2">The sequence shown here is derived from an EMBL/GenBank/DDBJ whole genome shotgun (WGS) entry which is preliminary data.</text>
</comment>
<sequence>MSATFIKISKKLWSRISESRWTILYISFAVCQMIVSIIIEAVVLRLNEDGSRALGDLNNRYNNLKNQPNFTAQAQFIYMNYSYPSYLAQYLSIIDGNIWFIVFEGFLTALCLSALYFQNTIEIISIGLINICLLLFGSIQTYQSFKWIRRINLQIDLDFISYMTPTDLANLHLPNTVLYAEIVQLAFLVLFVAASIFFGYKLYGEFGWNIYKKIGAGINTQAMYRTYLIFLLLTKVDFFLLSGFQILNLIFLYGDAAHNIHTIIIQSVFVAIVIPTLGLGLWGVRSENKVALLIYAICSVATIVNFLYILASFIVQRDESLLTFLDILGITLIIMSLVTAYMAYNNFGEGLKLHFQRKQYEGIGNPEEKGRFPIDD</sequence>
<keyword evidence="1" id="KW-0812">Transmembrane</keyword>
<feature type="transmembrane region" description="Helical" evidence="1">
    <location>
        <begin position="98"/>
        <end position="117"/>
    </location>
</feature>
<dbReference type="InterPro" id="IPR040410">
    <property type="entry name" value="UPF0658_Golgi"/>
</dbReference>
<dbReference type="AlphaFoldDB" id="A0A8H3XIV6"/>
<proteinExistence type="predicted"/>
<feature type="transmembrane region" description="Helical" evidence="1">
    <location>
        <begin position="263"/>
        <end position="284"/>
    </location>
</feature>
<dbReference type="OrthoDB" id="2448307at2759"/>
<feature type="transmembrane region" description="Helical" evidence="1">
    <location>
        <begin position="124"/>
        <end position="142"/>
    </location>
</feature>
<feature type="transmembrane region" description="Helical" evidence="1">
    <location>
        <begin position="224"/>
        <end position="251"/>
    </location>
</feature>